<feature type="compositionally biased region" description="Low complexity" evidence="1">
    <location>
        <begin position="164"/>
        <end position="175"/>
    </location>
</feature>
<feature type="region of interest" description="Disordered" evidence="1">
    <location>
        <begin position="924"/>
        <end position="970"/>
    </location>
</feature>
<protein>
    <submittedName>
        <fullName evidence="4">AsmA family protein</fullName>
    </submittedName>
</protein>
<feature type="region of interest" description="Disordered" evidence="1">
    <location>
        <begin position="155"/>
        <end position="176"/>
    </location>
</feature>
<gene>
    <name evidence="4" type="ORF">MOP44_05135</name>
</gene>
<feature type="domain" description="AsmA" evidence="3">
    <location>
        <begin position="23"/>
        <end position="812"/>
    </location>
</feature>
<keyword evidence="5" id="KW-1185">Reference proteome</keyword>
<dbReference type="PANTHER" id="PTHR30441">
    <property type="entry name" value="DUF748 DOMAIN-CONTAINING PROTEIN"/>
    <property type="match status" value="1"/>
</dbReference>
<dbReference type="GO" id="GO:0090313">
    <property type="term" value="P:regulation of protein targeting to membrane"/>
    <property type="evidence" value="ECO:0007669"/>
    <property type="project" value="TreeGrafter"/>
</dbReference>
<dbReference type="GO" id="GO:0005886">
    <property type="term" value="C:plasma membrane"/>
    <property type="evidence" value="ECO:0007669"/>
    <property type="project" value="TreeGrafter"/>
</dbReference>
<keyword evidence="2" id="KW-1133">Transmembrane helix</keyword>
<dbReference type="AlphaFoldDB" id="A0A9J7BR70"/>
<evidence type="ECO:0000256" key="1">
    <source>
        <dbReference type="SAM" id="MobiDB-lite"/>
    </source>
</evidence>
<evidence type="ECO:0000313" key="4">
    <source>
        <dbReference type="EMBL" id="UWZ85323.1"/>
    </source>
</evidence>
<feature type="compositionally biased region" description="Low complexity" evidence="1">
    <location>
        <begin position="924"/>
        <end position="950"/>
    </location>
</feature>
<dbReference type="Pfam" id="PF05170">
    <property type="entry name" value="AsmA"/>
    <property type="match status" value="1"/>
</dbReference>
<sequence>MRMITLGAMSELPEATTWIGDIMRKLLIATGSVVALFFIAMFSLPFFIDVNQYRGTIQTQLQTRLYRPVQLGRMSLGVFPLRVQVQAVNIGEDPRYRSKLPFAQVGQMDVSVKLLPLLSKNIEIKRLTLKRPTIELIKDVTGVWNFSSIGQATQIAPQQQGRNSAPPSAPAKAATGGSGSFALNELRIADGQIAITDLQKRQPRAVYDHIDLTLKDYAPNQPFSIDLAAHLPGKGSELLELSGKGGPVNQAQILMTPFDGKLEMKEVSLSGAQKFLNAAALRGTDASLSGSADLTSSGGRMTSRGSLKIKDAVIRNTEVGYPIAADFDLGDDLNGDAIQINKCDVKLGSTPLSVKGTLNSRSTPAIADLSVSTKDASIEDAARLAAAFGVAFSTSTTIGGKLTANIHAQGPTDRLIMTGAVNGRDLEIKGKGIPSVRVPSLDLTMTPQDIRSAPFTATSGATSLAAQMSIAQYATTSPTLDATLKTINGKVDELLNIANGFGVGATEGMSGSGAITLDVHASGPLKNTSALVFNGTGSMQNASLRMPSLTQPLNVHNARLQFTQNSVNLANLSASLGSTNATGSVSIANFEAPRLTLALAADKLVVGELQKIIVPDKPAKKAELSWDILPVVHAASAGQPGLFKTATGTGTITIGNLVYDRTNLTNVRSNINLDHGVIQLNPLTAQVFGGQINGSITADMRQDISSFAVNAKLTGADVNQLLTSVANTKDSVAGTLNATLNQTLSLPPSGDVTQTLNGPFAFTVSNGKLTKLDLLNELGKIAKFGESAKGYTAFSNMSGTFDIRNGVATTHDLKAALDVGSMAGSGTINLVNQALSLRLTTVLNKSFSQSVGGTGIGGYMNTALANKNGELVLPVMIGGNMGRPVVTPDLQTIAQMKLDNLIPSVGGLLGGKGGTGASGILGTLMGGAQPQQQTQQAKKPAPNQQQQQVQDLLGNLLGGKTQKKTPPPPK</sequence>
<dbReference type="InterPro" id="IPR052894">
    <property type="entry name" value="AsmA-related"/>
</dbReference>
<keyword evidence="2" id="KW-0472">Membrane</keyword>
<dbReference type="PANTHER" id="PTHR30441:SF4">
    <property type="entry name" value="PROTEIN ASMA"/>
    <property type="match status" value="1"/>
</dbReference>
<organism evidence="4 5">
    <name type="scientific">Occallatibacter riparius</name>
    <dbReference type="NCBI Taxonomy" id="1002689"/>
    <lineage>
        <taxon>Bacteria</taxon>
        <taxon>Pseudomonadati</taxon>
        <taxon>Acidobacteriota</taxon>
        <taxon>Terriglobia</taxon>
        <taxon>Terriglobales</taxon>
        <taxon>Acidobacteriaceae</taxon>
        <taxon>Occallatibacter</taxon>
    </lineage>
</organism>
<name>A0A9J7BR70_9BACT</name>
<dbReference type="RefSeq" id="WP_260794840.1">
    <property type="nucleotide sequence ID" value="NZ_CP093313.1"/>
</dbReference>
<keyword evidence="2" id="KW-0812">Transmembrane</keyword>
<evidence type="ECO:0000313" key="5">
    <source>
        <dbReference type="Proteomes" id="UP001059380"/>
    </source>
</evidence>
<evidence type="ECO:0000259" key="3">
    <source>
        <dbReference type="Pfam" id="PF05170"/>
    </source>
</evidence>
<evidence type="ECO:0000256" key="2">
    <source>
        <dbReference type="SAM" id="Phobius"/>
    </source>
</evidence>
<dbReference type="KEGG" id="orp:MOP44_05135"/>
<dbReference type="Proteomes" id="UP001059380">
    <property type="component" value="Chromosome"/>
</dbReference>
<accession>A0A9J7BR70</accession>
<proteinExistence type="predicted"/>
<feature type="transmembrane region" description="Helical" evidence="2">
    <location>
        <begin position="26"/>
        <end position="48"/>
    </location>
</feature>
<reference evidence="4" key="1">
    <citation type="submission" date="2021-04" db="EMBL/GenBank/DDBJ databases">
        <title>Phylogenetic analysis of Acidobacteriaceae.</title>
        <authorList>
            <person name="Qiu L."/>
            <person name="Zhang Q."/>
        </authorList>
    </citation>
    <scope>NUCLEOTIDE SEQUENCE</scope>
    <source>
        <strain evidence="4">DSM 25168</strain>
    </source>
</reference>
<dbReference type="InterPro" id="IPR007844">
    <property type="entry name" value="AsmA"/>
</dbReference>
<dbReference type="EMBL" id="CP093313">
    <property type="protein sequence ID" value="UWZ85323.1"/>
    <property type="molecule type" value="Genomic_DNA"/>
</dbReference>